<comment type="caution">
    <text evidence="3">The sequence shown here is derived from an EMBL/GenBank/DDBJ whole genome shotgun (WGS) entry which is preliminary data.</text>
</comment>
<feature type="region of interest" description="Disordered" evidence="1">
    <location>
        <begin position="92"/>
        <end position="128"/>
    </location>
</feature>
<reference evidence="3 4" key="1">
    <citation type="journal article" date="2013" name="PLoS Genet.">
        <title>Genomic mechanisms accounting for the adaptation to parasitism in nematode-trapping fungi.</title>
        <authorList>
            <person name="Meerupati T."/>
            <person name="Andersson K.M."/>
            <person name="Friman E."/>
            <person name="Kumar D."/>
            <person name="Tunlid A."/>
            <person name="Ahren D."/>
        </authorList>
    </citation>
    <scope>NUCLEOTIDE SEQUENCE [LARGE SCALE GENOMIC DNA]</scope>
    <source>
        <strain evidence="3 4">CBS 200.50</strain>
    </source>
</reference>
<dbReference type="Proteomes" id="UP000015100">
    <property type="component" value="Unassembled WGS sequence"/>
</dbReference>
<dbReference type="HOGENOM" id="CLU_2049617_0_0_1"/>
<dbReference type="EMBL" id="AQGS01000206">
    <property type="protein sequence ID" value="EPS41739.1"/>
    <property type="molecule type" value="Genomic_DNA"/>
</dbReference>
<dbReference type="AlphaFoldDB" id="S8AFT7"/>
<feature type="compositionally biased region" description="Low complexity" evidence="1">
    <location>
        <begin position="98"/>
        <end position="119"/>
    </location>
</feature>
<name>S8AFT7_DACHA</name>
<evidence type="ECO:0000256" key="2">
    <source>
        <dbReference type="SAM" id="SignalP"/>
    </source>
</evidence>
<protein>
    <submittedName>
        <fullName evidence="3">Uncharacterized protein</fullName>
    </submittedName>
</protein>
<gene>
    <name evidence="3" type="ORF">H072_4350</name>
</gene>
<feature type="signal peptide" evidence="2">
    <location>
        <begin position="1"/>
        <end position="19"/>
    </location>
</feature>
<proteinExistence type="predicted"/>
<organism evidence="3 4">
    <name type="scientific">Dactylellina haptotyla (strain CBS 200.50)</name>
    <name type="common">Nematode-trapping fungus</name>
    <name type="synonym">Monacrosporium haptotylum</name>
    <dbReference type="NCBI Taxonomy" id="1284197"/>
    <lineage>
        <taxon>Eukaryota</taxon>
        <taxon>Fungi</taxon>
        <taxon>Dikarya</taxon>
        <taxon>Ascomycota</taxon>
        <taxon>Pezizomycotina</taxon>
        <taxon>Orbiliomycetes</taxon>
        <taxon>Orbiliales</taxon>
        <taxon>Orbiliaceae</taxon>
        <taxon>Dactylellina</taxon>
    </lineage>
</organism>
<sequence length="128" mass="13461">MRPASLVLLIATIASGLNAMPTPQAAVPPPVTTPPIPLESKEAEIMSVIFAINEWARSVGVPVDRAHPLFPSLRGCKYDGIIWEKLRDLIGKPCEADPTPTGSAPPTSSTGSTPTVRPTIQPTSSGRP</sequence>
<evidence type="ECO:0000313" key="4">
    <source>
        <dbReference type="Proteomes" id="UP000015100"/>
    </source>
</evidence>
<feature type="chain" id="PRO_5004560619" evidence="2">
    <location>
        <begin position="20"/>
        <end position="128"/>
    </location>
</feature>
<evidence type="ECO:0000256" key="1">
    <source>
        <dbReference type="SAM" id="MobiDB-lite"/>
    </source>
</evidence>
<reference evidence="4" key="2">
    <citation type="submission" date="2013-04" db="EMBL/GenBank/DDBJ databases">
        <title>Genomic mechanisms accounting for the adaptation to parasitism in nematode-trapping fungi.</title>
        <authorList>
            <person name="Ahren D.G."/>
        </authorList>
    </citation>
    <scope>NUCLEOTIDE SEQUENCE [LARGE SCALE GENOMIC DNA]</scope>
    <source>
        <strain evidence="4">CBS 200.50</strain>
    </source>
</reference>
<evidence type="ECO:0000313" key="3">
    <source>
        <dbReference type="EMBL" id="EPS41739.1"/>
    </source>
</evidence>
<accession>S8AFT7</accession>
<keyword evidence="4" id="KW-1185">Reference proteome</keyword>
<keyword evidence="2" id="KW-0732">Signal</keyword>